<name>A0A2S9YY53_9BACT</name>
<keyword evidence="1" id="KW-0472">Membrane</keyword>
<dbReference type="OrthoDB" id="5526625at2"/>
<feature type="transmembrane region" description="Helical" evidence="1">
    <location>
        <begin position="6"/>
        <end position="27"/>
    </location>
</feature>
<accession>A0A2S9YY53</accession>
<dbReference type="Proteomes" id="UP000238823">
    <property type="component" value="Unassembled WGS sequence"/>
</dbReference>
<protein>
    <recommendedName>
        <fullName evidence="2">DUF4234 domain-containing protein</fullName>
    </recommendedName>
</protein>
<gene>
    <name evidence="3" type="ORF">ENSA7_02220</name>
</gene>
<evidence type="ECO:0000259" key="2">
    <source>
        <dbReference type="Pfam" id="PF14018"/>
    </source>
</evidence>
<feature type="transmembrane region" description="Helical" evidence="1">
    <location>
        <begin position="71"/>
        <end position="90"/>
    </location>
</feature>
<comment type="caution">
    <text evidence="3">The sequence shown here is derived from an EMBL/GenBank/DDBJ whole genome shotgun (WGS) entry which is preliminary data.</text>
</comment>
<dbReference type="Pfam" id="PF14018">
    <property type="entry name" value="DUF4234"/>
    <property type="match status" value="1"/>
</dbReference>
<feature type="transmembrane region" description="Helical" evidence="1">
    <location>
        <begin position="39"/>
        <end position="59"/>
    </location>
</feature>
<keyword evidence="1" id="KW-0812">Transmembrane</keyword>
<reference evidence="3 4" key="1">
    <citation type="submission" date="2018-03" db="EMBL/GenBank/DDBJ databases">
        <title>Draft Genome Sequences of the Obligatory Marine Myxobacteria Enhygromyxa salina SWB007.</title>
        <authorList>
            <person name="Poehlein A."/>
            <person name="Moghaddam J.A."/>
            <person name="Harms H."/>
            <person name="Alanjari M."/>
            <person name="Koenig G.M."/>
            <person name="Daniel R."/>
            <person name="Schaeberle T.F."/>
        </authorList>
    </citation>
    <scope>NUCLEOTIDE SEQUENCE [LARGE SCALE GENOMIC DNA]</scope>
    <source>
        <strain evidence="3 4">SWB007</strain>
    </source>
</reference>
<sequence length="104" mass="11867">MFEKSPISVLILSFVTFGIYGIIWMYKCSEEMKQRGVELPSFILVFLPIVNFLYLWKFYQGVEKLSNGEHSASMLFLFSLLGPLSLVAFWQTQTTFNKVAGVPG</sequence>
<evidence type="ECO:0000313" key="4">
    <source>
        <dbReference type="Proteomes" id="UP000238823"/>
    </source>
</evidence>
<evidence type="ECO:0000313" key="3">
    <source>
        <dbReference type="EMBL" id="PRQ10016.1"/>
    </source>
</evidence>
<dbReference type="EMBL" id="PVNL01000004">
    <property type="protein sequence ID" value="PRQ10016.1"/>
    <property type="molecule type" value="Genomic_DNA"/>
</dbReference>
<organism evidence="3 4">
    <name type="scientific">Enhygromyxa salina</name>
    <dbReference type="NCBI Taxonomy" id="215803"/>
    <lineage>
        <taxon>Bacteria</taxon>
        <taxon>Pseudomonadati</taxon>
        <taxon>Myxococcota</taxon>
        <taxon>Polyangia</taxon>
        <taxon>Nannocystales</taxon>
        <taxon>Nannocystaceae</taxon>
        <taxon>Enhygromyxa</taxon>
    </lineage>
</organism>
<feature type="domain" description="DUF4234" evidence="2">
    <location>
        <begin position="7"/>
        <end position="56"/>
    </location>
</feature>
<keyword evidence="1" id="KW-1133">Transmembrane helix</keyword>
<evidence type="ECO:0000256" key="1">
    <source>
        <dbReference type="SAM" id="Phobius"/>
    </source>
</evidence>
<dbReference type="RefSeq" id="WP_106087325.1">
    <property type="nucleotide sequence ID" value="NZ_PVNL01000004.1"/>
</dbReference>
<dbReference type="AlphaFoldDB" id="A0A2S9YY53"/>
<proteinExistence type="predicted"/>
<dbReference type="InterPro" id="IPR025328">
    <property type="entry name" value="DUF4234"/>
</dbReference>